<accession>A0A1X1UJ44</accession>
<evidence type="ECO:0000256" key="1">
    <source>
        <dbReference type="ARBA" id="ARBA00022801"/>
    </source>
</evidence>
<dbReference type="GO" id="GO:0008832">
    <property type="term" value="F:dGTPase activity"/>
    <property type="evidence" value="ECO:0007669"/>
    <property type="project" value="TreeGrafter"/>
</dbReference>
<dbReference type="STRING" id="1260918.AWC06_01250"/>
<evidence type="ECO:0000256" key="2">
    <source>
        <dbReference type="HAMAP-Rule" id="MF_01212"/>
    </source>
</evidence>
<dbReference type="NCBIfam" id="NF002829">
    <property type="entry name" value="PRK03007.1"/>
    <property type="match status" value="1"/>
</dbReference>
<dbReference type="Pfam" id="PF01966">
    <property type="entry name" value="HD"/>
    <property type="match status" value="1"/>
</dbReference>
<evidence type="ECO:0000259" key="4">
    <source>
        <dbReference type="PROSITE" id="PS51831"/>
    </source>
</evidence>
<dbReference type="Proteomes" id="UP000194000">
    <property type="component" value="Unassembled WGS sequence"/>
</dbReference>
<comment type="similarity">
    <text evidence="2">Belongs to the dGTPase family. Type 2 subfamily.</text>
</comment>
<dbReference type="InterPro" id="IPR026875">
    <property type="entry name" value="PHydrolase_assoc_dom"/>
</dbReference>
<sequence>MSQQDPYDDFDRERRVPEAPKTAGLPGTEGQHRTDFARDRARVLHSAALRRLADKTQVVGPRESDTPRTRLTHSLEVAQIGRGMAIGLGADADLVDMAGLAHDIGHPPYGHNGEKALDEVAAAYGGFEGNAQNFRILTNLEPKVVDPQGRSVGLNLTRAALDAVTKYPWTRDRGRPKFGFYDIDREPADWVRANAPADRPCLEAQVMDWADDVAYSVHDVEDGIVSGRIDLRVLADDDEAGALAKLGETAFARVRADDLAAAAHRLSGLPVVAAVGKYDATLSASVALKRLTSELVGRFASAAIAATRAASRPGPLARYAANLQVPDVVRAEVAVLKILALQFIMSDPRHLERQRAQRERIHRAANWLLAGAPRTLDPLFVPAFNTAADDGARLRVVVDQIASYTEGRLERIEAD</sequence>
<dbReference type="NCBIfam" id="TIGR01353">
    <property type="entry name" value="dGTP_triPase"/>
    <property type="match status" value="1"/>
</dbReference>
<proteinExistence type="inferred from homology"/>
<protein>
    <recommendedName>
        <fullName evidence="2">Deoxyguanosinetriphosphate triphosphohydrolase-like protein</fullName>
    </recommendedName>
</protein>
<keyword evidence="1 2" id="KW-0378">Hydrolase</keyword>
<dbReference type="InterPro" id="IPR023023">
    <property type="entry name" value="dNTPase_2"/>
</dbReference>
<evidence type="ECO:0000313" key="5">
    <source>
        <dbReference type="EMBL" id="ORV56863.1"/>
    </source>
</evidence>
<reference evidence="5 6" key="1">
    <citation type="submission" date="2016-01" db="EMBL/GenBank/DDBJ databases">
        <title>The new phylogeny of the genus Mycobacterium.</title>
        <authorList>
            <person name="Tarcisio F."/>
            <person name="Conor M."/>
            <person name="Antonella G."/>
            <person name="Elisabetta G."/>
            <person name="Giulia F.S."/>
            <person name="Sara T."/>
            <person name="Anna F."/>
            <person name="Clotilde B."/>
            <person name="Roberto B."/>
            <person name="Veronica D.S."/>
            <person name="Fabio R."/>
            <person name="Monica P."/>
            <person name="Olivier J."/>
            <person name="Enrico T."/>
            <person name="Nicola S."/>
        </authorList>
    </citation>
    <scope>NUCLEOTIDE SEQUENCE [LARGE SCALE GENOMIC DNA]</scope>
    <source>
        <strain evidence="5 6">DSM 45731</strain>
    </source>
</reference>
<name>A0A1X1UJ44_9MYCO</name>
<feature type="region of interest" description="Disordered" evidence="3">
    <location>
        <begin position="1"/>
        <end position="35"/>
    </location>
</feature>
<dbReference type="Pfam" id="PF13286">
    <property type="entry name" value="HD_assoc"/>
    <property type="match status" value="1"/>
</dbReference>
<dbReference type="OrthoDB" id="9803619at2"/>
<dbReference type="Gene3D" id="1.10.3210.10">
    <property type="entry name" value="Hypothetical protein af1432"/>
    <property type="match status" value="1"/>
</dbReference>
<dbReference type="PROSITE" id="PS51831">
    <property type="entry name" value="HD"/>
    <property type="match status" value="1"/>
</dbReference>
<dbReference type="SMART" id="SM00471">
    <property type="entry name" value="HDc"/>
    <property type="match status" value="1"/>
</dbReference>
<evidence type="ECO:0000313" key="6">
    <source>
        <dbReference type="Proteomes" id="UP000194000"/>
    </source>
</evidence>
<dbReference type="SUPFAM" id="SSF109604">
    <property type="entry name" value="HD-domain/PDEase-like"/>
    <property type="match status" value="1"/>
</dbReference>
<dbReference type="InterPro" id="IPR050135">
    <property type="entry name" value="dGTPase-like"/>
</dbReference>
<comment type="caution">
    <text evidence="5">The sequence shown here is derived from an EMBL/GenBank/DDBJ whole genome shotgun (WGS) entry which is preliminary data.</text>
</comment>
<dbReference type="PANTHER" id="PTHR11373">
    <property type="entry name" value="DEOXYNUCLEOSIDE TRIPHOSPHATE TRIPHOSPHOHYDROLASE"/>
    <property type="match status" value="1"/>
</dbReference>
<dbReference type="RefSeq" id="WP_085199674.1">
    <property type="nucleotide sequence ID" value="NZ_JACKVI010000012.1"/>
</dbReference>
<dbReference type="CDD" id="cd00077">
    <property type="entry name" value="HDc"/>
    <property type="match status" value="1"/>
</dbReference>
<evidence type="ECO:0000256" key="3">
    <source>
        <dbReference type="SAM" id="MobiDB-lite"/>
    </source>
</evidence>
<keyword evidence="6" id="KW-1185">Reference proteome</keyword>
<dbReference type="InterPro" id="IPR003607">
    <property type="entry name" value="HD/PDEase_dom"/>
</dbReference>
<organism evidence="5 6">
    <name type="scientific">Mycobacterium fragae</name>
    <dbReference type="NCBI Taxonomy" id="1260918"/>
    <lineage>
        <taxon>Bacteria</taxon>
        <taxon>Bacillati</taxon>
        <taxon>Actinomycetota</taxon>
        <taxon>Actinomycetes</taxon>
        <taxon>Mycobacteriales</taxon>
        <taxon>Mycobacteriaceae</taxon>
        <taxon>Mycobacterium</taxon>
    </lineage>
</organism>
<feature type="compositionally biased region" description="Basic and acidic residues" evidence="3">
    <location>
        <begin position="9"/>
        <end position="18"/>
    </location>
</feature>
<dbReference type="InterPro" id="IPR006261">
    <property type="entry name" value="dGTPase"/>
</dbReference>
<dbReference type="EMBL" id="LQOW01000031">
    <property type="protein sequence ID" value="ORV56863.1"/>
    <property type="molecule type" value="Genomic_DNA"/>
</dbReference>
<dbReference type="PANTHER" id="PTHR11373:SF32">
    <property type="entry name" value="DEOXYGUANOSINETRIPHOSPHATE TRIPHOSPHOHYDROLASE"/>
    <property type="match status" value="1"/>
</dbReference>
<feature type="domain" description="HD" evidence="4">
    <location>
        <begin position="70"/>
        <end position="216"/>
    </location>
</feature>
<dbReference type="HAMAP" id="MF_01212">
    <property type="entry name" value="dGTPase_type2"/>
    <property type="match status" value="1"/>
</dbReference>
<gene>
    <name evidence="5" type="ORF">AWC06_01250</name>
</gene>
<dbReference type="InterPro" id="IPR006674">
    <property type="entry name" value="HD_domain"/>
</dbReference>
<dbReference type="AlphaFoldDB" id="A0A1X1UJ44"/>
<dbReference type="GO" id="GO:0006203">
    <property type="term" value="P:dGTP catabolic process"/>
    <property type="evidence" value="ECO:0007669"/>
    <property type="project" value="TreeGrafter"/>
</dbReference>